<evidence type="ECO:0000256" key="6">
    <source>
        <dbReference type="ARBA" id="ARBA00023136"/>
    </source>
</evidence>
<dbReference type="PANTHER" id="PTHR48022">
    <property type="entry name" value="PLASTIDIC GLUCOSE TRANSPORTER 4"/>
    <property type="match status" value="1"/>
</dbReference>
<evidence type="ECO:0000256" key="3">
    <source>
        <dbReference type="ARBA" id="ARBA00022448"/>
    </source>
</evidence>
<feature type="transmembrane region" description="Helical" evidence="9">
    <location>
        <begin position="56"/>
        <end position="78"/>
    </location>
</feature>
<dbReference type="InterPro" id="IPR005828">
    <property type="entry name" value="MFS_sugar_transport-like"/>
</dbReference>
<keyword evidence="12" id="KW-1185">Reference proteome</keyword>
<comment type="similarity">
    <text evidence="2 7">Belongs to the major facilitator superfamily. Sugar transporter (TC 2.A.1.1) family.</text>
</comment>
<feature type="region of interest" description="Disordered" evidence="8">
    <location>
        <begin position="1"/>
        <end position="22"/>
    </location>
</feature>
<feature type="transmembrane region" description="Helical" evidence="9">
    <location>
        <begin position="479"/>
        <end position="500"/>
    </location>
</feature>
<dbReference type="OrthoDB" id="6133115at2759"/>
<feature type="transmembrane region" description="Helical" evidence="9">
    <location>
        <begin position="98"/>
        <end position="117"/>
    </location>
</feature>
<keyword evidence="3 7" id="KW-0813">Transport</keyword>
<dbReference type="PANTHER" id="PTHR48022:SF13">
    <property type="entry name" value="MAJOR FACILITATOR SUPERFAMILY (MFS) PROFILE DOMAIN-CONTAINING PROTEIN"/>
    <property type="match status" value="1"/>
</dbReference>
<feature type="transmembrane region" description="Helical" evidence="9">
    <location>
        <begin position="192"/>
        <end position="212"/>
    </location>
</feature>
<dbReference type="InterPro" id="IPR020846">
    <property type="entry name" value="MFS_dom"/>
</dbReference>
<protein>
    <submittedName>
        <fullName evidence="11">General substrate transporter</fullName>
    </submittedName>
</protein>
<keyword evidence="4 9" id="KW-0812">Transmembrane</keyword>
<dbReference type="AlphaFoldDB" id="A0A6A7ASN6"/>
<dbReference type="InterPro" id="IPR050360">
    <property type="entry name" value="MFS_Sugar_Transporters"/>
</dbReference>
<dbReference type="GO" id="GO:0016020">
    <property type="term" value="C:membrane"/>
    <property type="evidence" value="ECO:0007669"/>
    <property type="project" value="UniProtKB-SubCell"/>
</dbReference>
<dbReference type="Pfam" id="PF00083">
    <property type="entry name" value="Sugar_tr"/>
    <property type="match status" value="1"/>
</dbReference>
<name>A0A6A7ASN6_9PLEO</name>
<evidence type="ECO:0000313" key="11">
    <source>
        <dbReference type="EMBL" id="KAF2845249.1"/>
    </source>
</evidence>
<feature type="domain" description="Major facilitator superfamily (MFS) profile" evidence="10">
    <location>
        <begin position="60"/>
        <end position="504"/>
    </location>
</feature>
<evidence type="ECO:0000256" key="4">
    <source>
        <dbReference type="ARBA" id="ARBA00022692"/>
    </source>
</evidence>
<keyword evidence="5 9" id="KW-1133">Transmembrane helix</keyword>
<dbReference type="SUPFAM" id="SSF103473">
    <property type="entry name" value="MFS general substrate transporter"/>
    <property type="match status" value="1"/>
</dbReference>
<comment type="subcellular location">
    <subcellularLocation>
        <location evidence="1">Membrane</location>
        <topology evidence="1">Multi-pass membrane protein</topology>
    </subcellularLocation>
</comment>
<feature type="transmembrane region" description="Helical" evidence="9">
    <location>
        <begin position="313"/>
        <end position="335"/>
    </location>
</feature>
<keyword evidence="6 9" id="KW-0472">Membrane</keyword>
<dbReference type="InterPro" id="IPR003663">
    <property type="entry name" value="Sugar/inositol_transpt"/>
</dbReference>
<evidence type="ECO:0000256" key="9">
    <source>
        <dbReference type="SAM" id="Phobius"/>
    </source>
</evidence>
<feature type="transmembrane region" description="Helical" evidence="9">
    <location>
        <begin position="129"/>
        <end position="148"/>
    </location>
</feature>
<feature type="transmembrane region" description="Helical" evidence="9">
    <location>
        <begin position="380"/>
        <end position="399"/>
    </location>
</feature>
<feature type="transmembrane region" description="Helical" evidence="9">
    <location>
        <begin position="453"/>
        <end position="473"/>
    </location>
</feature>
<evidence type="ECO:0000256" key="2">
    <source>
        <dbReference type="ARBA" id="ARBA00010992"/>
    </source>
</evidence>
<dbReference type="InterPro" id="IPR005829">
    <property type="entry name" value="Sugar_transporter_CS"/>
</dbReference>
<proteinExistence type="inferred from homology"/>
<dbReference type="PROSITE" id="PS50850">
    <property type="entry name" value="MFS"/>
    <property type="match status" value="1"/>
</dbReference>
<evidence type="ECO:0000313" key="12">
    <source>
        <dbReference type="Proteomes" id="UP000799423"/>
    </source>
</evidence>
<feature type="transmembrane region" description="Helical" evidence="9">
    <location>
        <begin position="224"/>
        <end position="243"/>
    </location>
</feature>
<feature type="transmembrane region" description="Helical" evidence="9">
    <location>
        <begin position="160"/>
        <end position="180"/>
    </location>
</feature>
<sequence>MSDLKDNTATHVDTTTSDHGDHKGAVAEVKVISGSEAIAEAMLKEPPRKFTGSAMLLYLAAFVAFFCSTCNGFDGSMFNALLTNKVFKAYYNVENDGAWAGIVTSMYQIGGVVALPFIGPACDTWGRRWGMIIGGAIGVTGVIIQSTAPASNPIGQFMGGRFLLGFAVPIMTTAGPLHVIETAHPAFRGQITGLYNTFWFVGSILAAGVARGSNNLTGNNSWKVPVWLQMLFPGLILLLAWFLPESPRWLYTRGRHTEAKRTLTRFHGNGNEDSIWVSMQIREYEEYLNMDGGDKRWWDYGSLFKTRQARYRIACNCIFVIFAQWAGNGSVDYFISAVLDTAGVTDQVEQMDINLGKSCIQFVFAVAGAFCVDRIGRRPMMIYAFGAAAVMWIGAIGAVSQTTDKENPNDAASKAFIAMIFIFNSVFAFGITPLQALYPVEVLSFEMRAKGMAFSNLALTTAMLINQFAYPIAMEKIGWKLYIVFAVWCPVQAFVCWLYLPETKNRTLEEIDDIFNSPNPRNASLQKKKVAADAQGNILEVEKI</sequence>
<dbReference type="PROSITE" id="PS00216">
    <property type="entry name" value="SUGAR_TRANSPORT_1"/>
    <property type="match status" value="1"/>
</dbReference>
<dbReference type="GO" id="GO:0005351">
    <property type="term" value="F:carbohydrate:proton symporter activity"/>
    <property type="evidence" value="ECO:0007669"/>
    <property type="project" value="TreeGrafter"/>
</dbReference>
<dbReference type="NCBIfam" id="TIGR00879">
    <property type="entry name" value="SP"/>
    <property type="match status" value="1"/>
</dbReference>
<accession>A0A6A7ASN6</accession>
<evidence type="ECO:0000256" key="1">
    <source>
        <dbReference type="ARBA" id="ARBA00004141"/>
    </source>
</evidence>
<dbReference type="InterPro" id="IPR036259">
    <property type="entry name" value="MFS_trans_sf"/>
</dbReference>
<dbReference type="FunFam" id="1.20.1250.20:FF:000217">
    <property type="entry name" value="MFS lactose permease, putative"/>
    <property type="match status" value="1"/>
</dbReference>
<gene>
    <name evidence="11" type="ORF">T440DRAFT_281736</name>
</gene>
<evidence type="ECO:0000259" key="10">
    <source>
        <dbReference type="PROSITE" id="PS50850"/>
    </source>
</evidence>
<evidence type="ECO:0000256" key="7">
    <source>
        <dbReference type="RuleBase" id="RU003346"/>
    </source>
</evidence>
<reference evidence="11" key="1">
    <citation type="submission" date="2020-01" db="EMBL/GenBank/DDBJ databases">
        <authorList>
            <consortium name="DOE Joint Genome Institute"/>
            <person name="Haridas S."/>
            <person name="Albert R."/>
            <person name="Binder M."/>
            <person name="Bloem J."/>
            <person name="Labutti K."/>
            <person name="Salamov A."/>
            <person name="Andreopoulos B."/>
            <person name="Baker S.E."/>
            <person name="Barry K."/>
            <person name="Bills G."/>
            <person name="Bluhm B.H."/>
            <person name="Cannon C."/>
            <person name="Castanera R."/>
            <person name="Culley D.E."/>
            <person name="Daum C."/>
            <person name="Ezra D."/>
            <person name="Gonzalez J.B."/>
            <person name="Henrissat B."/>
            <person name="Kuo A."/>
            <person name="Liang C."/>
            <person name="Lipzen A."/>
            <person name="Lutzoni F."/>
            <person name="Magnuson J."/>
            <person name="Mondo S."/>
            <person name="Nolan M."/>
            <person name="Ohm R."/>
            <person name="Pangilinan J."/>
            <person name="Park H.-J."/>
            <person name="Ramirez L."/>
            <person name="Alfaro M."/>
            <person name="Sun H."/>
            <person name="Tritt A."/>
            <person name="Yoshinaga Y."/>
            <person name="Zwiers L.-H."/>
            <person name="Turgeon B.G."/>
            <person name="Goodwin S.B."/>
            <person name="Spatafora J.W."/>
            <person name="Crous P.W."/>
            <person name="Grigoriev I.V."/>
        </authorList>
    </citation>
    <scope>NUCLEOTIDE SEQUENCE</scope>
    <source>
        <strain evidence="11">IPT5</strain>
    </source>
</reference>
<dbReference type="Gene3D" id="1.20.1250.20">
    <property type="entry name" value="MFS general substrate transporter like domains"/>
    <property type="match status" value="1"/>
</dbReference>
<dbReference type="EMBL" id="MU006351">
    <property type="protein sequence ID" value="KAF2845249.1"/>
    <property type="molecule type" value="Genomic_DNA"/>
</dbReference>
<feature type="transmembrane region" description="Helical" evidence="9">
    <location>
        <begin position="355"/>
        <end position="373"/>
    </location>
</feature>
<feature type="transmembrane region" description="Helical" evidence="9">
    <location>
        <begin position="411"/>
        <end position="432"/>
    </location>
</feature>
<evidence type="ECO:0000256" key="8">
    <source>
        <dbReference type="SAM" id="MobiDB-lite"/>
    </source>
</evidence>
<evidence type="ECO:0000256" key="5">
    <source>
        <dbReference type="ARBA" id="ARBA00022989"/>
    </source>
</evidence>
<organism evidence="11 12">
    <name type="scientific">Plenodomus tracheiphilus IPT5</name>
    <dbReference type="NCBI Taxonomy" id="1408161"/>
    <lineage>
        <taxon>Eukaryota</taxon>
        <taxon>Fungi</taxon>
        <taxon>Dikarya</taxon>
        <taxon>Ascomycota</taxon>
        <taxon>Pezizomycotina</taxon>
        <taxon>Dothideomycetes</taxon>
        <taxon>Pleosporomycetidae</taxon>
        <taxon>Pleosporales</taxon>
        <taxon>Pleosporineae</taxon>
        <taxon>Leptosphaeriaceae</taxon>
        <taxon>Plenodomus</taxon>
    </lineage>
</organism>
<dbReference type="Proteomes" id="UP000799423">
    <property type="component" value="Unassembled WGS sequence"/>
</dbReference>